<dbReference type="AlphaFoldDB" id="A0A7C4RQP8"/>
<accession>A0A7C4RQP8</accession>
<evidence type="ECO:0000256" key="1">
    <source>
        <dbReference type="SAM" id="Phobius"/>
    </source>
</evidence>
<sequence length="119" mass="13313">MERLIIAATISFGVGAFGYVLYRFFLVPILHFRHLRKRILSAVSAYSGKPEQQQDLRKLAAALSDCHDLELPVWYRLSLKKKGILPLDAAADLQTLANTRQADHIRKRTAAILKALGNG</sequence>
<proteinExistence type="predicted"/>
<reference evidence="2" key="1">
    <citation type="journal article" date="2020" name="mSystems">
        <title>Genome- and Community-Level Interaction Insights into Carbon Utilization and Element Cycling Functions of Hydrothermarchaeota in Hydrothermal Sediment.</title>
        <authorList>
            <person name="Zhou Z."/>
            <person name="Liu Y."/>
            <person name="Xu W."/>
            <person name="Pan J."/>
            <person name="Luo Z.H."/>
            <person name="Li M."/>
        </authorList>
    </citation>
    <scope>NUCLEOTIDE SEQUENCE [LARGE SCALE GENOMIC DNA]</scope>
    <source>
        <strain evidence="2">SpSt-477</strain>
    </source>
</reference>
<organism evidence="2">
    <name type="scientific">Desulfatirhabdium butyrativorans</name>
    <dbReference type="NCBI Taxonomy" id="340467"/>
    <lineage>
        <taxon>Bacteria</taxon>
        <taxon>Pseudomonadati</taxon>
        <taxon>Thermodesulfobacteriota</taxon>
        <taxon>Desulfobacteria</taxon>
        <taxon>Desulfobacterales</taxon>
        <taxon>Desulfatirhabdiaceae</taxon>
        <taxon>Desulfatirhabdium</taxon>
    </lineage>
</organism>
<keyword evidence="1" id="KW-0812">Transmembrane</keyword>
<keyword evidence="1" id="KW-1133">Transmembrane helix</keyword>
<keyword evidence="1" id="KW-0472">Membrane</keyword>
<evidence type="ECO:0000313" key="2">
    <source>
        <dbReference type="EMBL" id="HGU31752.1"/>
    </source>
</evidence>
<gene>
    <name evidence="2" type="ORF">ENS29_02725</name>
</gene>
<comment type="caution">
    <text evidence="2">The sequence shown here is derived from an EMBL/GenBank/DDBJ whole genome shotgun (WGS) entry which is preliminary data.</text>
</comment>
<protein>
    <submittedName>
        <fullName evidence="2">Uncharacterized protein</fullName>
    </submittedName>
</protein>
<feature type="transmembrane region" description="Helical" evidence="1">
    <location>
        <begin position="6"/>
        <end position="30"/>
    </location>
</feature>
<dbReference type="EMBL" id="DSUH01000062">
    <property type="protein sequence ID" value="HGU31752.1"/>
    <property type="molecule type" value="Genomic_DNA"/>
</dbReference>
<name>A0A7C4RQP8_9BACT</name>